<feature type="region of interest" description="Disordered" evidence="8">
    <location>
        <begin position="623"/>
        <end position="655"/>
    </location>
</feature>
<feature type="non-terminal residue" evidence="9">
    <location>
        <position position="727"/>
    </location>
</feature>
<evidence type="ECO:0000256" key="8">
    <source>
        <dbReference type="SAM" id="MobiDB-lite"/>
    </source>
</evidence>
<name>A0A9W8J2J0_9AGAR</name>
<dbReference type="GO" id="GO:0051301">
    <property type="term" value="P:cell division"/>
    <property type="evidence" value="ECO:0007669"/>
    <property type="project" value="UniProtKB-KW"/>
</dbReference>
<comment type="caution">
    <text evidence="9">The sequence shown here is derived from an EMBL/GenBank/DDBJ whole genome shotgun (WGS) entry which is preliminary data.</text>
</comment>
<keyword evidence="6" id="KW-0539">Nucleus</keyword>
<keyword evidence="10" id="KW-1185">Reference proteome</keyword>
<evidence type="ECO:0000256" key="3">
    <source>
        <dbReference type="ARBA" id="ARBA00022618"/>
    </source>
</evidence>
<accession>A0A9W8J2J0</accession>
<feature type="compositionally biased region" description="Low complexity" evidence="8">
    <location>
        <begin position="633"/>
        <end position="647"/>
    </location>
</feature>
<keyword evidence="3" id="KW-0132">Cell division</keyword>
<gene>
    <name evidence="9" type="ORF">H1R20_g10069</name>
</gene>
<reference evidence="9" key="1">
    <citation type="submission" date="2022-06" db="EMBL/GenBank/DDBJ databases">
        <title>Genome Sequence of Candolleomyces eurysporus.</title>
        <authorList>
            <person name="Buettner E."/>
        </authorList>
    </citation>
    <scope>NUCLEOTIDE SEQUENCE</scope>
    <source>
        <strain evidence="9">VTCC 930004</strain>
    </source>
</reference>
<evidence type="ECO:0000256" key="5">
    <source>
        <dbReference type="ARBA" id="ARBA00022829"/>
    </source>
</evidence>
<sequence>MDAMDIDERPLPPPKRQMVVQCSYGDMETCRFEALPTPVLLLALSNLLLHPPTHRQYSKSLYLSILATWKCLSYQNLDPDVECRAWTALAELGFRMGLGEQDFEQHVETAITKALLLAQNHPTLRPYKVHLTVLSARISQHQHKFKQAQTTIRRLLSTFIAPNDLPNLVYTAHLGHIASFSTLDSSGTLIPSAQSLKAIQDFSDLATRNSHRDVIKLAAVLRLQTLVQMGSWDGVQEALNEAEVLLEYPTTSEPSKLAESAALFAHTKRPLHDSALLIYALTLGIVFYTYVGDTPSVEARTKVLHEMLDGGILDKLGYGVVEIPFPTSRPLCIQIARPRILMVIAFLITSIAKRDPVGRKPKRKIFAMEGLLVADKELRKDAALAPWASAADVEAHYSRLNKLKADLICELVGVAVMRSEFVEAERHLAELISHTRNEGLWPQYSARITLLHAQLAHGLNQTDRALQCYQLAAYLSRKREHVDNEDDGMEDPWINAASRAGEVWLWIGMFRREMASYPPESINEEYMKEQEELLRKHAEEVVRACEGLGSTLMSVACVLRAALTNEFLKAKMHLRQGLQLVTTSTDNHLKALIMALIASQYLNTSTEHAEAMLGTAEQLAAGLGAQPKAPKNSSSSSSLSQSQSQGSQVGGSGKPMDGVGNAALRLWIGERSAELKRRAGDDEAARVQDSMNYKLRAVVRKIEQRKDSPLVGGGTWAGATPARGRVV</sequence>
<dbReference type="AlphaFoldDB" id="A0A9W8J2J0"/>
<keyword evidence="5" id="KW-0159">Chromosome partition</keyword>
<dbReference type="InterPro" id="IPR019440">
    <property type="entry name" value="MAU2"/>
</dbReference>
<dbReference type="Proteomes" id="UP001140091">
    <property type="component" value="Unassembled WGS sequence"/>
</dbReference>
<evidence type="ECO:0000313" key="9">
    <source>
        <dbReference type="EMBL" id="KAJ2927030.1"/>
    </source>
</evidence>
<dbReference type="GO" id="GO:0005634">
    <property type="term" value="C:nucleus"/>
    <property type="evidence" value="ECO:0007669"/>
    <property type="project" value="UniProtKB-SubCell"/>
</dbReference>
<evidence type="ECO:0000256" key="7">
    <source>
        <dbReference type="ARBA" id="ARBA00023306"/>
    </source>
</evidence>
<dbReference type="PANTHER" id="PTHR21394">
    <property type="entry name" value="MAU2 CHROMATID COHESION FACTOR HOMOLOG"/>
    <property type="match status" value="1"/>
</dbReference>
<keyword evidence="4" id="KW-0498">Mitosis</keyword>
<evidence type="ECO:0000256" key="2">
    <source>
        <dbReference type="ARBA" id="ARBA00008585"/>
    </source>
</evidence>
<dbReference type="GO" id="GO:0007064">
    <property type="term" value="P:mitotic sister chromatid cohesion"/>
    <property type="evidence" value="ECO:0007669"/>
    <property type="project" value="InterPro"/>
</dbReference>
<dbReference type="EMBL" id="JANBPK010001039">
    <property type="protein sequence ID" value="KAJ2927030.1"/>
    <property type="molecule type" value="Genomic_DNA"/>
</dbReference>
<keyword evidence="7" id="KW-0131">Cell cycle</keyword>
<evidence type="ECO:0000256" key="4">
    <source>
        <dbReference type="ARBA" id="ARBA00022776"/>
    </source>
</evidence>
<evidence type="ECO:0000256" key="1">
    <source>
        <dbReference type="ARBA" id="ARBA00004123"/>
    </source>
</evidence>
<comment type="similarity">
    <text evidence="2">Belongs to the SCC4/mau-2 family.</text>
</comment>
<dbReference type="Pfam" id="PF10345">
    <property type="entry name" value="Cohesin_load"/>
    <property type="match status" value="1"/>
</dbReference>
<evidence type="ECO:0000313" key="10">
    <source>
        <dbReference type="Proteomes" id="UP001140091"/>
    </source>
</evidence>
<dbReference type="GO" id="GO:0007059">
    <property type="term" value="P:chromosome segregation"/>
    <property type="evidence" value="ECO:0007669"/>
    <property type="project" value="UniProtKB-KW"/>
</dbReference>
<protein>
    <submittedName>
        <fullName evidence="9">Uncharacterized protein</fullName>
    </submittedName>
</protein>
<evidence type="ECO:0000256" key="6">
    <source>
        <dbReference type="ARBA" id="ARBA00023242"/>
    </source>
</evidence>
<organism evidence="9 10">
    <name type="scientific">Candolleomyces eurysporus</name>
    <dbReference type="NCBI Taxonomy" id="2828524"/>
    <lineage>
        <taxon>Eukaryota</taxon>
        <taxon>Fungi</taxon>
        <taxon>Dikarya</taxon>
        <taxon>Basidiomycota</taxon>
        <taxon>Agaricomycotina</taxon>
        <taxon>Agaricomycetes</taxon>
        <taxon>Agaricomycetidae</taxon>
        <taxon>Agaricales</taxon>
        <taxon>Agaricineae</taxon>
        <taxon>Psathyrellaceae</taxon>
        <taxon>Candolleomyces</taxon>
    </lineage>
</organism>
<dbReference type="OrthoDB" id="5565328at2759"/>
<comment type="subcellular location">
    <subcellularLocation>
        <location evidence="1">Nucleus</location>
    </subcellularLocation>
</comment>
<proteinExistence type="inferred from homology"/>